<dbReference type="EMBL" id="KV417354">
    <property type="protein sequence ID" value="KZO90034.1"/>
    <property type="molecule type" value="Genomic_DNA"/>
</dbReference>
<accession>A0A167G023</accession>
<evidence type="ECO:0000256" key="1">
    <source>
        <dbReference type="SAM" id="MobiDB-lite"/>
    </source>
</evidence>
<evidence type="ECO:0000313" key="2">
    <source>
        <dbReference type="EMBL" id="KZO90034.1"/>
    </source>
</evidence>
<proteinExistence type="predicted"/>
<organism evidence="2 3">
    <name type="scientific">Calocera viscosa (strain TUFC12733)</name>
    <dbReference type="NCBI Taxonomy" id="1330018"/>
    <lineage>
        <taxon>Eukaryota</taxon>
        <taxon>Fungi</taxon>
        <taxon>Dikarya</taxon>
        <taxon>Basidiomycota</taxon>
        <taxon>Agaricomycotina</taxon>
        <taxon>Dacrymycetes</taxon>
        <taxon>Dacrymycetales</taxon>
        <taxon>Dacrymycetaceae</taxon>
        <taxon>Calocera</taxon>
    </lineage>
</organism>
<sequence>MAPPLQSGLDFNFFLDLNSKRKVQILLDFHGAAQEVHEQHPEVQKVAAALVVSSDILDQTGKKYTCPACGSVGAKPSAATHARCQWRPKLLVKRNDGGPWDEWAKLQRIFDTLRSEGHVDEGFSNALNFAQSVLNKYKARLEATTRGQEPDVEAFGGAIMFSIQTQSLRSYRRGQFPRSREGTIQSTDFEQPPPSKPSDPSEPTLAGRERPMKTIPLLGMRSGLEGCENLAGERAEWARAFYTLVPKISEEDAGRMVAELMTKIQERLAQGTRASTILMTQRKSHLALLRYLQFIHVRLRSSATCTHADPQGCTEICPGRWSTQHAIAMWHEELLRAEQPYDMASSVVLEGVIALQTEVEKCAATLASGNAVSSTLT</sequence>
<dbReference type="Proteomes" id="UP000076738">
    <property type="component" value="Unassembled WGS sequence"/>
</dbReference>
<gene>
    <name evidence="2" type="ORF">CALVIDRAFT_569402</name>
</gene>
<name>A0A167G023_CALVF</name>
<keyword evidence="3" id="KW-1185">Reference proteome</keyword>
<feature type="region of interest" description="Disordered" evidence="1">
    <location>
        <begin position="170"/>
        <end position="209"/>
    </location>
</feature>
<reference evidence="2 3" key="1">
    <citation type="journal article" date="2016" name="Mol. Biol. Evol.">
        <title>Comparative Genomics of Early-Diverging Mushroom-Forming Fungi Provides Insights into the Origins of Lignocellulose Decay Capabilities.</title>
        <authorList>
            <person name="Nagy L.G."/>
            <person name="Riley R."/>
            <person name="Tritt A."/>
            <person name="Adam C."/>
            <person name="Daum C."/>
            <person name="Floudas D."/>
            <person name="Sun H."/>
            <person name="Yadav J.S."/>
            <person name="Pangilinan J."/>
            <person name="Larsson K.H."/>
            <person name="Matsuura K."/>
            <person name="Barry K."/>
            <person name="Labutti K."/>
            <person name="Kuo R."/>
            <person name="Ohm R.A."/>
            <person name="Bhattacharya S.S."/>
            <person name="Shirouzu T."/>
            <person name="Yoshinaga Y."/>
            <person name="Martin F.M."/>
            <person name="Grigoriev I.V."/>
            <person name="Hibbett D.S."/>
        </authorList>
    </citation>
    <scope>NUCLEOTIDE SEQUENCE [LARGE SCALE GENOMIC DNA]</scope>
    <source>
        <strain evidence="2 3">TUFC12733</strain>
    </source>
</reference>
<protein>
    <submittedName>
        <fullName evidence="2">Uncharacterized protein</fullName>
    </submittedName>
</protein>
<evidence type="ECO:0000313" key="3">
    <source>
        <dbReference type="Proteomes" id="UP000076738"/>
    </source>
</evidence>
<dbReference type="AlphaFoldDB" id="A0A167G023"/>